<dbReference type="NCBIfam" id="TIGR00187">
    <property type="entry name" value="ribE"/>
    <property type="match status" value="1"/>
</dbReference>
<dbReference type="InterPro" id="IPR001783">
    <property type="entry name" value="Lumazine-bd"/>
</dbReference>
<evidence type="ECO:0000256" key="2">
    <source>
        <dbReference type="ARBA" id="ARBA00002803"/>
    </source>
</evidence>
<dbReference type="PANTHER" id="PTHR21098:SF12">
    <property type="entry name" value="RIBOFLAVIN SYNTHASE"/>
    <property type="match status" value="1"/>
</dbReference>
<sequence>MFTGIAEELGLVKEFKQKSDTVEIKIACKKVLEETKLGDSIMTDGVCLTVTEITDSYYKADIMNESLKKTKFDRSLLGKEVNLERALRFSDRLDGHIVQGHVDGVGRLISINKNVYRFKTSRDIGKFIVNKGSIAIDGISLTVSFENDDIFEVSLIPETLTRTNLKNKRVGDLVNLETDILSRIVEKLYRSEKKEDRDSLLSLL</sequence>
<dbReference type="GO" id="GO:0009231">
    <property type="term" value="P:riboflavin biosynthetic process"/>
    <property type="evidence" value="ECO:0007669"/>
    <property type="project" value="UniProtKB-KW"/>
</dbReference>
<dbReference type="EMBL" id="LRPM01000024">
    <property type="protein sequence ID" value="KWZ78505.1"/>
    <property type="molecule type" value="Genomic_DNA"/>
</dbReference>
<dbReference type="InterPro" id="IPR017938">
    <property type="entry name" value="Riboflavin_synthase-like_b-brl"/>
</dbReference>
<evidence type="ECO:0000313" key="13">
    <source>
        <dbReference type="Proteomes" id="UP000070383"/>
    </source>
</evidence>
<dbReference type="PATRIC" id="fig|33036.3.peg.704"/>
<dbReference type="InterPro" id="IPR023366">
    <property type="entry name" value="ATP_synth_asu-like_sf"/>
</dbReference>
<feature type="repeat" description="Lumazine-binding" evidence="10">
    <location>
        <begin position="1"/>
        <end position="96"/>
    </location>
</feature>
<dbReference type="Pfam" id="PF00677">
    <property type="entry name" value="Lum_binding"/>
    <property type="match status" value="2"/>
</dbReference>
<evidence type="ECO:0000256" key="9">
    <source>
        <dbReference type="NCBIfam" id="TIGR00187"/>
    </source>
</evidence>
<dbReference type="OrthoDB" id="9788537at2"/>
<comment type="caution">
    <text evidence="12">The sequence shown here is derived from an EMBL/GenBank/DDBJ whole genome shotgun (WGS) entry which is preliminary data.</text>
</comment>
<evidence type="ECO:0000256" key="8">
    <source>
        <dbReference type="ARBA" id="ARBA00022737"/>
    </source>
</evidence>
<dbReference type="EC" id="2.5.1.9" evidence="4 9"/>
<accession>A0A133KG55</accession>
<evidence type="ECO:0000313" key="12">
    <source>
        <dbReference type="EMBL" id="KWZ78505.1"/>
    </source>
</evidence>
<dbReference type="RefSeq" id="WP_060929215.1">
    <property type="nucleotide sequence ID" value="NZ_CAMPUE010000016.1"/>
</dbReference>
<evidence type="ECO:0000256" key="4">
    <source>
        <dbReference type="ARBA" id="ARBA00012827"/>
    </source>
</evidence>
<evidence type="ECO:0000256" key="7">
    <source>
        <dbReference type="ARBA" id="ARBA00022679"/>
    </source>
</evidence>
<evidence type="ECO:0000256" key="6">
    <source>
        <dbReference type="ARBA" id="ARBA00022619"/>
    </source>
</evidence>
<evidence type="ECO:0000256" key="1">
    <source>
        <dbReference type="ARBA" id="ARBA00000968"/>
    </source>
</evidence>
<dbReference type="GO" id="GO:0004746">
    <property type="term" value="F:riboflavin synthase activity"/>
    <property type="evidence" value="ECO:0007669"/>
    <property type="project" value="UniProtKB-UniRule"/>
</dbReference>
<dbReference type="PIRSF" id="PIRSF000498">
    <property type="entry name" value="Riboflavin_syn_A"/>
    <property type="match status" value="1"/>
</dbReference>
<dbReference type="STRING" id="33036.HMPREF3200_00708"/>
<dbReference type="PROSITE" id="PS51177">
    <property type="entry name" value="LUMAZINE_BIND"/>
    <property type="match status" value="2"/>
</dbReference>
<evidence type="ECO:0000256" key="3">
    <source>
        <dbReference type="ARBA" id="ARBA00004887"/>
    </source>
</evidence>
<organism evidence="12 13">
    <name type="scientific">Anaerococcus tetradius</name>
    <dbReference type="NCBI Taxonomy" id="33036"/>
    <lineage>
        <taxon>Bacteria</taxon>
        <taxon>Bacillati</taxon>
        <taxon>Bacillota</taxon>
        <taxon>Tissierellia</taxon>
        <taxon>Tissierellales</taxon>
        <taxon>Peptoniphilaceae</taxon>
        <taxon>Anaerococcus</taxon>
    </lineage>
</organism>
<dbReference type="CDD" id="cd00402">
    <property type="entry name" value="Riboflavin_synthase_like"/>
    <property type="match status" value="1"/>
</dbReference>
<evidence type="ECO:0000256" key="10">
    <source>
        <dbReference type="PROSITE-ProRule" id="PRU00524"/>
    </source>
</evidence>
<feature type="repeat" description="Lumazine-binding" evidence="10">
    <location>
        <begin position="97"/>
        <end position="189"/>
    </location>
</feature>
<dbReference type="PANTHER" id="PTHR21098">
    <property type="entry name" value="RIBOFLAVIN SYNTHASE ALPHA CHAIN"/>
    <property type="match status" value="1"/>
</dbReference>
<name>A0A133KG55_9FIRM</name>
<keyword evidence="6" id="KW-0686">Riboflavin biosynthesis</keyword>
<dbReference type="Gene3D" id="2.40.30.20">
    <property type="match status" value="2"/>
</dbReference>
<evidence type="ECO:0000256" key="5">
    <source>
        <dbReference type="ARBA" id="ARBA00013950"/>
    </source>
</evidence>
<dbReference type="AlphaFoldDB" id="A0A133KG55"/>
<keyword evidence="7" id="KW-0808">Transferase</keyword>
<evidence type="ECO:0000259" key="11">
    <source>
        <dbReference type="PROSITE" id="PS51177"/>
    </source>
</evidence>
<dbReference type="SUPFAM" id="SSF63380">
    <property type="entry name" value="Riboflavin synthase domain-like"/>
    <property type="match status" value="2"/>
</dbReference>
<proteinExistence type="predicted"/>
<keyword evidence="13" id="KW-1185">Reference proteome</keyword>
<keyword evidence="8" id="KW-0677">Repeat</keyword>
<dbReference type="NCBIfam" id="NF006767">
    <property type="entry name" value="PRK09289.1"/>
    <property type="match status" value="1"/>
</dbReference>
<comment type="catalytic activity">
    <reaction evidence="1">
        <text>2 6,7-dimethyl-8-(1-D-ribityl)lumazine + H(+) = 5-amino-6-(D-ribitylamino)uracil + riboflavin</text>
        <dbReference type="Rhea" id="RHEA:20772"/>
        <dbReference type="ChEBI" id="CHEBI:15378"/>
        <dbReference type="ChEBI" id="CHEBI:15934"/>
        <dbReference type="ChEBI" id="CHEBI:57986"/>
        <dbReference type="ChEBI" id="CHEBI:58201"/>
        <dbReference type="EC" id="2.5.1.9"/>
    </reaction>
</comment>
<comment type="pathway">
    <text evidence="3">Cofactor biosynthesis; riboflavin biosynthesis; riboflavin from 2-hydroxy-3-oxobutyl phosphate and 5-amino-6-(D-ribitylamino)uracil: step 2/2.</text>
</comment>
<dbReference type="InterPro" id="IPR026017">
    <property type="entry name" value="Lumazine-bd_dom"/>
</dbReference>
<dbReference type="Proteomes" id="UP000070383">
    <property type="component" value="Unassembled WGS sequence"/>
</dbReference>
<comment type="function">
    <text evidence="2">Catalyzes the dismutation of two molecules of 6,7-dimethyl-8-ribityllumazine, resulting in the formation of riboflavin and 5-amino-6-(D-ribitylamino)uracil.</text>
</comment>
<protein>
    <recommendedName>
        <fullName evidence="5 9">Riboflavin synthase</fullName>
        <ecNumber evidence="4 9">2.5.1.9</ecNumber>
    </recommendedName>
</protein>
<feature type="domain" description="Lumazine-binding" evidence="11">
    <location>
        <begin position="97"/>
        <end position="189"/>
    </location>
</feature>
<gene>
    <name evidence="12" type="ORF">HMPREF3200_00708</name>
</gene>
<reference evidence="13" key="1">
    <citation type="submission" date="2016-01" db="EMBL/GenBank/DDBJ databases">
        <authorList>
            <person name="Mitreva M."/>
            <person name="Pepin K.H."/>
            <person name="Mihindukulasuriya K.A."/>
            <person name="Fulton R."/>
            <person name="Fronick C."/>
            <person name="O'Laughlin M."/>
            <person name="Miner T."/>
            <person name="Herter B."/>
            <person name="Rosa B.A."/>
            <person name="Cordes M."/>
            <person name="Tomlinson C."/>
            <person name="Wollam A."/>
            <person name="Palsikar V.B."/>
            <person name="Mardis E.R."/>
            <person name="Wilson R.K."/>
        </authorList>
    </citation>
    <scope>NUCLEOTIDE SEQUENCE [LARGE SCALE GENOMIC DNA]</scope>
    <source>
        <strain evidence="13">MJR8151</strain>
    </source>
</reference>
<dbReference type="FunFam" id="2.40.30.20:FF:000003">
    <property type="entry name" value="Riboflavin synthase, alpha subunit"/>
    <property type="match status" value="1"/>
</dbReference>
<feature type="domain" description="Lumazine-binding" evidence="11">
    <location>
        <begin position="1"/>
        <end position="96"/>
    </location>
</feature>